<name>A0AA39W9C3_ACESA</name>
<proteinExistence type="predicted"/>
<dbReference type="EMBL" id="JAUESC010000001">
    <property type="protein sequence ID" value="KAK0608488.1"/>
    <property type="molecule type" value="Genomic_DNA"/>
</dbReference>
<dbReference type="Gene3D" id="3.40.50.12660">
    <property type="match status" value="1"/>
</dbReference>
<sequence length="143" mass="15794">MGIGQASQTLDEGCSGNLESINSEQLDMGSLDELIGEFMQLANQDTQEVVLKRMVDGAEAGDVLFFHCNGHGTRIPSMKPGRPFRQDEAIVFNRPLSHSTPSRLFPHNCSLLFNSKWLLVKILVKAAVEVLTIKQEIHSSSQL</sequence>
<dbReference type="Proteomes" id="UP001168877">
    <property type="component" value="Unassembled WGS sequence"/>
</dbReference>
<evidence type="ECO:0000313" key="1">
    <source>
        <dbReference type="EMBL" id="KAK0608488.1"/>
    </source>
</evidence>
<reference evidence="1" key="2">
    <citation type="submission" date="2023-06" db="EMBL/GenBank/DDBJ databases">
        <authorList>
            <person name="Swenson N.G."/>
            <person name="Wegrzyn J.L."/>
            <person name="Mcevoy S.L."/>
        </authorList>
    </citation>
    <scope>NUCLEOTIDE SEQUENCE</scope>
    <source>
        <strain evidence="1">NS2018</strain>
        <tissue evidence="1">Leaf</tissue>
    </source>
</reference>
<organism evidence="1 2">
    <name type="scientific">Acer saccharum</name>
    <name type="common">Sugar maple</name>
    <dbReference type="NCBI Taxonomy" id="4024"/>
    <lineage>
        <taxon>Eukaryota</taxon>
        <taxon>Viridiplantae</taxon>
        <taxon>Streptophyta</taxon>
        <taxon>Embryophyta</taxon>
        <taxon>Tracheophyta</taxon>
        <taxon>Spermatophyta</taxon>
        <taxon>Magnoliopsida</taxon>
        <taxon>eudicotyledons</taxon>
        <taxon>Gunneridae</taxon>
        <taxon>Pentapetalae</taxon>
        <taxon>rosids</taxon>
        <taxon>malvids</taxon>
        <taxon>Sapindales</taxon>
        <taxon>Sapindaceae</taxon>
        <taxon>Hippocastanoideae</taxon>
        <taxon>Acereae</taxon>
        <taxon>Acer</taxon>
    </lineage>
</organism>
<evidence type="ECO:0000313" key="2">
    <source>
        <dbReference type="Proteomes" id="UP001168877"/>
    </source>
</evidence>
<protein>
    <submittedName>
        <fullName evidence="1">Uncharacterized protein</fullName>
    </submittedName>
</protein>
<accession>A0AA39W9C3</accession>
<comment type="caution">
    <text evidence="1">The sequence shown here is derived from an EMBL/GenBank/DDBJ whole genome shotgun (WGS) entry which is preliminary data.</text>
</comment>
<dbReference type="AlphaFoldDB" id="A0AA39W9C3"/>
<gene>
    <name evidence="1" type="ORF">LWI29_031465</name>
</gene>
<keyword evidence="2" id="KW-1185">Reference proteome</keyword>
<reference evidence="1" key="1">
    <citation type="journal article" date="2022" name="Plant J.">
        <title>Strategies of tolerance reflected in two North American maple genomes.</title>
        <authorList>
            <person name="McEvoy S.L."/>
            <person name="Sezen U.U."/>
            <person name="Trouern-Trend A."/>
            <person name="McMahon S.M."/>
            <person name="Schaberg P.G."/>
            <person name="Yang J."/>
            <person name="Wegrzyn J.L."/>
            <person name="Swenson N.G."/>
        </authorList>
    </citation>
    <scope>NUCLEOTIDE SEQUENCE</scope>
    <source>
        <strain evidence="1">NS2018</strain>
    </source>
</reference>